<feature type="compositionally biased region" description="Polar residues" evidence="6">
    <location>
        <begin position="3810"/>
        <end position="3821"/>
    </location>
</feature>
<dbReference type="SUPFAM" id="SSF50985">
    <property type="entry name" value="RCC1/BLIP-II"/>
    <property type="match status" value="2"/>
</dbReference>
<feature type="compositionally biased region" description="Basic and acidic residues" evidence="6">
    <location>
        <begin position="3824"/>
        <end position="3852"/>
    </location>
</feature>
<evidence type="ECO:0000256" key="2">
    <source>
        <dbReference type="ARBA" id="ARBA00022737"/>
    </source>
</evidence>
<evidence type="ECO:0000256" key="5">
    <source>
        <dbReference type="PROSITE-ProRule" id="PRU00235"/>
    </source>
</evidence>
<feature type="active site" description="Glycyl thioester intermediate" evidence="4">
    <location>
        <position position="1065"/>
    </location>
</feature>
<dbReference type="PRINTS" id="PR00633">
    <property type="entry name" value="RCCNDNSATION"/>
</dbReference>
<sequence>GDKLERPPSGRGDFISASNIQAMDSAEKARPKQPLLQQTDSRKLLPKSTQQSGGKLSDQQPTRKKPPAPKQSIRTSEPQHSTPKLLMVGEPLSKSPADDSRTSWQALPTEVALKPTLAAAVLTVAAGDSHCLLLTSDGSALSRSGDGEDEEFAPVPGLAKSLATSSRVTQLEAGGRHSLALTSEGQVLAWGSNSCGQLGPRADDGSGGGGSLRVGPVTPLMGHRAVLVAAGGGHSLVLTADHQVFAFGDNSHGQLGRGHCQTGSGLAPVRRLGGLPVRQIACGGRHSFVLSHSAVLLAWGSNDRGQLGCGTEDGNATRPLPVECSALRNRRVRRIACGHEHTAAVTADGGLFTFGAGDLGQLGHGSNSSESLPRQVAELMGSRVVTADCGTSVTYASCQGGRVYAFGTRRNKPWPLTLGPGGAGDVDVSAGGGRAFLRVGGPPMAAKLSIPEGLLSLDSCDPDGDWPGCLAIAACPAAYARAFLLPDIEHENPRPGWHGLDLDAAAEFLQKRLGAAAVSNPERRQELLAAQTELLTDLTEREEAHLADAECLRLLLLLPLSPEFESPGPLQPALAELVLRLPRPLMTVLLSWIMELRLRHFARLVRCLIRAAQHLLASSDCDANGEANEAAKVDADEQRIRRLRPCLDFLKRLHALNSDRRDRLPASSFHLAEIRDRVPLEKDYRAWTENRNQFSFLKYPFVFDGHAKMELLKVDARMQMEQAFREAMMFNLFQGFTFGAIFDMRSPFLVLRVARQALIQDAVVSLSSCHPAELKKPLRITFKGEEAVDEGGLTKEFFLLIFRQILDPVYGMFTCFDSNLVWFNHSTLECPENFSLIGTLLGLAIYNSILAAVPFPMALFKKLLRQPVALDDLKELDPTVGNSLQSLLDAETANSVEELELNFEIETKMFDHVQRVPLSASPEDRVTLGNRESYVSAYVDFVLNRSCRDAFDAFQAGFERACGSPVLPLLEPQELQAIINGESGCFDWDQLEQGAIYVNPSPDYQQLIANFWSVFHQDLDEDNKRRFLRFLTGSDRVPVQGMSAVRLRIQVVHCSPRCLPVAHTCYNMLDLPRYPDRETLRQKLLLAIDETEGFSLTGWFSRSFKKPRSSRFVSIEPILGAGSVLDSVEAERLRPDGSERGWRRHSRVARRSQHGYPEAVAQLLCRYRLAGVCVHHYDEVRCAGQCLSFRRAQTLNEQVLVLELHIEAALFAFSAPVLNYNQAAACESPAGNSTDVRNLAARQQHATVQQTARGFHWIRLGRTSSQDAVAETPGSGVAARQQVLSALLQLQWRHRNTNRTATLDADTAEVRLQLLGAITLDNDGTSLELIANCSRGRWTTANHRQNHLQLRECPAHAVHVEYGQTKFSRYHQRLNACIAAFDKVQLLLRFLPTQLVSQVDEPNGYCRRAHKAREGNQAFRSVELKHSVEFHYARPMTVLHQTVEHQPADVGAAASPATYKPGAHAQTGSWTSCSSFSCVEERTDPLETAASTAAALTSSRRAFRSAGSARFNVASTLPLTWQRPAPSAFATPAEPSSEAISVAHLHVVRRGSNGGISYDCGPTEGDSPVRPAVTMDPPPSAIDVTSGWVKLVATPAMRTRTAAGFGKPPTSRPMSVVVPPMSATIASDRPVRNAAPRMLFVGPEPSIDTGRSRQSGAVATVPSLSVSTSGQANPTSVMAAWNARIALAQAGFRHSFSTDAFSRSSRPRLPATWWDRVRLAPGTASLIQRPACSSWSGLTGAKTPTTTNRRQPVSALVDLANSFICKASVSEQPAATDRLPQVLWPIRERRYSSRAWPAQSDDADLGEAATLQDSIDEVRGADADELHRLLDFIGRADLQYFAQSLTDASGYVVSCWRLDTAQDLFKVKEQFLCSNVQAGLTAGRPVLFSAAFNRAASVLVPPTSSSMPHGLSSEFKRRAVNQAAELEALAVKGCETRAALAEAESFTVKVLAGIQVGTPPRPPTPPGHRAAADTASQTAVARCLRYYAGGSGQMPRRPQQLRFNEQSADPLLAELRSEAARLATFRTADAEAAELAAAGFHLDGGCARCAFCRGQLGPRLPGESPMAAHARQFCTCPFVLHLDVGNVPISDDPRCQPGVQCSEGTCGTLDSKAETRTHDLQRRTGFGPSEAAAVLTANGPLAVSARVAVAAAAPKALDNLETLEACATHIKPLWPDLLSLTVRLRTFPAEQDCLSLPLATRDVLAEAGFFLIRQCRLACFSCGLRLSHCPAHEDPWVLHATWSPRCPHLLLSRGAAFVIAARASMLPTVQAAASAAAASWTSSSRSPDELEPDQAATEDPSAELALRFRNGPRDVRARVDLPIFRDAHRVFGAALSASSEIRVLIELRLTLSGDDFASPEQLLASALQLRSERLSRSLEAEELLAEQLLRLRSSVRFLLGCSNRGLPATGSRSHPGGGRQQQQALKSRLQNKRLTSARSLAEAQSLLLAVRQQGELTGGHRRLLRGAESRQLVGGEVLELAGRHTGDGRGVDIADLPGAEAAQFGGLKTQTIARPTPGCQAASQHVCRIESVHVDRQSAAGQVAEGAQLAAGHLAGVVAFGVGDAADRQEHAAGPIVRGVVGGLGLGFELHALIAAPSSVGHAESAEAVRELGLRHCLDLSRCHLDFDNRARQPYLRNSAGQVLNVVASQSRCGSLSASASCAAGPHATFDNSDHEPLRLASGAGVGGGLGAVAVARVSVRCPLSARVVGLSCVGGNGAALGAHIVAVNLGHVAQGVNEGEAHPHQAGAVVAGGGAVAENTQGIMALTTVEFQDARLSKFVLLEPPEPDMSVCGAQISWMRRWWAMDSLFESDLRNKHGKAANVAKGCRRDVAAVGEGLAHALADDVAGSRVHVAEATMDISEQGRRRSCSEFSWHSSEASVSDALKLLRPAPWRKVFWNSSTTAPMVLRNELLPLLPLLLPEPENLASRVWKEALSVVPLRAERTLVWVSWVMTSTPKVDMLLANTVLGWSGMMLHICLKHVSLRHRPASILFLGKLNRLFMARDNIAEFPRTYLTLLALILVGSRFCATARSTAAFRSGQPRSRSCTIAPKVDCPAPVGTADDGTAVLFSSTCCSLRVLTHRFPGQPFDIFAVQLAVGQSIGHVLVGHLGSQASTCAPHELVAHALPGHLEQLSVGAAGSDPVYQGVQEGFLSSGHVRPSSRSRPGGWLPPVLFATRPAMRVNRPNSNGELRLQRQRCSSSSMLMAWTFATHGVCHCTLAMQALPLVISPVGEVMSFTTSGRRVMLFSRAPNCSRGAGHGSLTEGCPTPRVWLKRHWDGLGGLAEEPWLQSGQQSEPRKILSIGQPKIFVALQQLLPPFSGSPHSERAQPASPQLLKQGVADRFSFAQVESQALQDGQQLLGTSRVATRERPRPQSPAGFGQAGLNIGSNWRGGCCCSDGSGRRPRAMAETATARRRLIITDCSIENWLCKMRMRILEGIVRSPFPMVASGWRHWRRRSLRHGRNFTRHPVAGVDCGSFNGMTDGRLNFEFTAAWCLPTRTSSPQLRPNRAAKKHEVSSSRKAARFALGAASEHKSAESVSTASRRSSQWPTLANRPEARGSRKAANRGWCLARQGPNRASTRSSMPCLSASAREVARSLQQLEALTKLGEAVFNTGGALHRRIQLREGVPQDYGVAVAWLIGQSGSDYVRHFNYEDVGLRHNEQRLPDPANCGSTEVRLSSSGGIKALASVALIWFLIRLAPTEYTEQCGVRVTAATPHRRDEAARRSSWQRDWQSRPLVERASFTSGHSRVSNNARLNISGSSNTIAPTSIATEQSNEQQYVKPFHSRSWRRRSFWRRRENRPEESSCSTTVNPTLRSTKRGDQRGLEKPPLEKPDVVDEADDRRSGDEFADSSTGAGPWVGTATTTTEGMRSSRQALDLPSPLRPKGPDLWLLGRSQPSLRRLRAPLARTETTPCPPAVQQLADHA</sequence>
<evidence type="ECO:0000313" key="8">
    <source>
        <dbReference type="Proteomes" id="UP000095280"/>
    </source>
</evidence>
<evidence type="ECO:0000256" key="6">
    <source>
        <dbReference type="SAM" id="MobiDB-lite"/>
    </source>
</evidence>
<feature type="repeat" description="RCC1" evidence="5">
    <location>
        <begin position="185"/>
        <end position="241"/>
    </location>
</feature>
<dbReference type="SMART" id="SM00238">
    <property type="entry name" value="BIR"/>
    <property type="match status" value="2"/>
</dbReference>
<feature type="compositionally biased region" description="Polar residues" evidence="6">
    <location>
        <begin position="3540"/>
        <end position="3554"/>
    </location>
</feature>
<dbReference type="Gene3D" id="1.10.1170.10">
    <property type="entry name" value="Inhibitor Of Apoptosis Protein (2mihbC-IAP-1), Chain A"/>
    <property type="match status" value="2"/>
</dbReference>
<dbReference type="Pfam" id="PF00653">
    <property type="entry name" value="BIR"/>
    <property type="match status" value="2"/>
</dbReference>
<evidence type="ECO:0000256" key="3">
    <source>
        <dbReference type="ARBA" id="ARBA00022786"/>
    </source>
</evidence>
<dbReference type="GO" id="GO:0004842">
    <property type="term" value="F:ubiquitin-protein transferase activity"/>
    <property type="evidence" value="ECO:0007669"/>
    <property type="project" value="InterPro"/>
</dbReference>
<evidence type="ECO:0000256" key="4">
    <source>
        <dbReference type="PROSITE-ProRule" id="PRU00104"/>
    </source>
</evidence>
<dbReference type="WBParaSite" id="maker-uti_cns_0000173-snap-gene-0.2-mRNA-1">
    <property type="protein sequence ID" value="maker-uti_cns_0000173-snap-gene-0.2-mRNA-1"/>
    <property type="gene ID" value="maker-uti_cns_0000173-snap-gene-0.2"/>
</dbReference>
<feature type="repeat" description="RCC1" evidence="5">
    <location>
        <begin position="349"/>
        <end position="400"/>
    </location>
</feature>
<dbReference type="InterPro" id="IPR009091">
    <property type="entry name" value="RCC1/BLIP-II"/>
</dbReference>
<dbReference type="Gene3D" id="3.90.1750.10">
    <property type="entry name" value="Hect, E3 ligase catalytic domains"/>
    <property type="match status" value="1"/>
</dbReference>
<feature type="region of interest" description="Disordered" evidence="6">
    <location>
        <begin position="3530"/>
        <end position="3568"/>
    </location>
</feature>
<feature type="compositionally biased region" description="Polar residues" evidence="6">
    <location>
        <begin position="47"/>
        <end position="60"/>
    </location>
</feature>
<dbReference type="PANTHER" id="PTHR45622:SF76">
    <property type="entry name" value="HECT AND RLD DOMAIN CONTAINING E3 UBIQUITIN LIGASE 4, ISOFORM C"/>
    <property type="match status" value="1"/>
</dbReference>
<dbReference type="SUPFAM" id="SSF57924">
    <property type="entry name" value="Inhibitor of apoptosis (IAP) repeat"/>
    <property type="match status" value="2"/>
</dbReference>
<dbReference type="InterPro" id="IPR035983">
    <property type="entry name" value="Hect_E3_ubiquitin_ligase"/>
</dbReference>
<dbReference type="Pfam" id="PF25390">
    <property type="entry name" value="WD40_RLD"/>
    <property type="match status" value="1"/>
</dbReference>
<dbReference type="PANTHER" id="PTHR45622">
    <property type="entry name" value="UBIQUITIN-PROTEIN LIGASE E3A-RELATED"/>
    <property type="match status" value="1"/>
</dbReference>
<keyword evidence="8" id="KW-1185">Reference proteome</keyword>
<evidence type="ECO:0000259" key="7">
    <source>
        <dbReference type="PROSITE" id="PS50237"/>
    </source>
</evidence>
<dbReference type="PROSITE" id="PS50237">
    <property type="entry name" value="HECT"/>
    <property type="match status" value="1"/>
</dbReference>
<dbReference type="PROSITE" id="PS50143">
    <property type="entry name" value="BIR_REPEAT_2"/>
    <property type="match status" value="2"/>
</dbReference>
<feature type="compositionally biased region" description="Polar residues" evidence="6">
    <location>
        <begin position="3867"/>
        <end position="3880"/>
    </location>
</feature>
<feature type="domain" description="HECT" evidence="7">
    <location>
        <begin position="770"/>
        <end position="1097"/>
    </location>
</feature>
<dbReference type="InterPro" id="IPR000569">
    <property type="entry name" value="HECT_dom"/>
</dbReference>
<dbReference type="Proteomes" id="UP000095280">
    <property type="component" value="Unplaced"/>
</dbReference>
<reference evidence="9" key="1">
    <citation type="submission" date="2016-11" db="UniProtKB">
        <authorList>
            <consortium name="WormBaseParasite"/>
        </authorList>
    </citation>
    <scope>IDENTIFICATION</scope>
</reference>
<dbReference type="SUPFAM" id="SSF56204">
    <property type="entry name" value="Hect, E3 ligase catalytic domain"/>
    <property type="match status" value="1"/>
</dbReference>
<dbReference type="PROSITE" id="PS50012">
    <property type="entry name" value="RCC1_3"/>
    <property type="match status" value="4"/>
</dbReference>
<keyword evidence="2" id="KW-0677">Repeat</keyword>
<dbReference type="SMART" id="SM00119">
    <property type="entry name" value="HECTc"/>
    <property type="match status" value="1"/>
</dbReference>
<dbReference type="InterPro" id="IPR058923">
    <property type="entry name" value="RCC1-like_dom"/>
</dbReference>
<keyword evidence="3 4" id="KW-0833">Ubl conjugation pathway</keyword>
<dbReference type="CDD" id="cd00078">
    <property type="entry name" value="HECTc"/>
    <property type="match status" value="1"/>
</dbReference>
<protein>
    <submittedName>
        <fullName evidence="9">HECT domain-containing protein</fullName>
    </submittedName>
</protein>
<organism evidence="8 9">
    <name type="scientific">Macrostomum lignano</name>
    <dbReference type="NCBI Taxonomy" id="282301"/>
    <lineage>
        <taxon>Eukaryota</taxon>
        <taxon>Metazoa</taxon>
        <taxon>Spiralia</taxon>
        <taxon>Lophotrochozoa</taxon>
        <taxon>Platyhelminthes</taxon>
        <taxon>Rhabditophora</taxon>
        <taxon>Macrostomorpha</taxon>
        <taxon>Macrostomida</taxon>
        <taxon>Macrostomidae</taxon>
        <taxon>Macrostomum</taxon>
    </lineage>
</organism>
<feature type="repeat" description="RCC1" evidence="5">
    <location>
        <begin position="242"/>
        <end position="293"/>
    </location>
</feature>
<name>A0A1I8FVJ5_9PLAT</name>
<proteinExistence type="predicted"/>
<feature type="region of interest" description="Disordered" evidence="6">
    <location>
        <begin position="3802"/>
        <end position="3900"/>
    </location>
</feature>
<dbReference type="Gene3D" id="3.30.2410.10">
    <property type="entry name" value="Hect, E3 ligase catalytic domain"/>
    <property type="match status" value="1"/>
</dbReference>
<dbReference type="FunFam" id="3.30.2410.10:FF:000003">
    <property type="entry name" value="probable E3 ubiquitin-protein ligase HERC4 isoform X1"/>
    <property type="match status" value="1"/>
</dbReference>
<feature type="region of interest" description="Disordered" evidence="6">
    <location>
        <begin position="3365"/>
        <end position="3386"/>
    </location>
</feature>
<dbReference type="InterPro" id="IPR000408">
    <property type="entry name" value="Reg_chr_condens"/>
</dbReference>
<feature type="repeat" description="RCC1" evidence="5">
    <location>
        <begin position="294"/>
        <end position="348"/>
    </location>
</feature>
<dbReference type="Gene3D" id="2.130.10.30">
    <property type="entry name" value="Regulator of chromosome condensation 1/beta-lactamase-inhibitor protein II"/>
    <property type="match status" value="2"/>
</dbReference>
<feature type="region of interest" description="Disordered" evidence="6">
    <location>
        <begin position="1"/>
        <end position="103"/>
    </location>
</feature>
<evidence type="ECO:0000256" key="1">
    <source>
        <dbReference type="ARBA" id="ARBA00022679"/>
    </source>
</evidence>
<dbReference type="Gene3D" id="3.30.2160.10">
    <property type="entry name" value="Hect, E3 ligase catalytic domain"/>
    <property type="match status" value="1"/>
</dbReference>
<evidence type="ECO:0000313" key="9">
    <source>
        <dbReference type="WBParaSite" id="maker-uti_cns_0000173-snap-gene-0.2-mRNA-1"/>
    </source>
</evidence>
<dbReference type="GO" id="GO:0005737">
    <property type="term" value="C:cytoplasm"/>
    <property type="evidence" value="ECO:0007669"/>
    <property type="project" value="TreeGrafter"/>
</dbReference>
<feature type="region of interest" description="Disordered" evidence="6">
    <location>
        <begin position="2280"/>
        <end position="2300"/>
    </location>
</feature>
<dbReference type="PROSITE" id="PS00626">
    <property type="entry name" value="RCC1_2"/>
    <property type="match status" value="3"/>
</dbReference>
<dbReference type="Pfam" id="PF00632">
    <property type="entry name" value="HECT"/>
    <property type="match status" value="1"/>
</dbReference>
<dbReference type="InterPro" id="IPR001370">
    <property type="entry name" value="BIR_rpt"/>
</dbReference>
<feature type="region of interest" description="Disordered" evidence="6">
    <location>
        <begin position="3912"/>
        <end position="3931"/>
    </location>
</feature>
<dbReference type="InterPro" id="IPR051709">
    <property type="entry name" value="Ub-ligase/GTPase-reg"/>
</dbReference>
<keyword evidence="1" id="KW-0808">Transferase</keyword>
<feature type="compositionally biased region" description="Polar residues" evidence="6">
    <location>
        <begin position="72"/>
        <end position="82"/>
    </location>
</feature>
<accession>A0A1I8FVJ5</accession>